<dbReference type="Gene3D" id="3.40.50.150">
    <property type="entry name" value="Vaccinia Virus protein VP39"/>
    <property type="match status" value="1"/>
</dbReference>
<name>A0A127QF29_9BURK</name>
<keyword evidence="4" id="KW-0949">S-adenosyl-L-methionine</keyword>
<evidence type="ECO:0000256" key="3">
    <source>
        <dbReference type="ARBA" id="ARBA00022679"/>
    </source>
</evidence>
<dbReference type="PANTHER" id="PTHR32183">
    <property type="match status" value="1"/>
</dbReference>
<dbReference type="Pfam" id="PF05724">
    <property type="entry name" value="TPMT"/>
    <property type="match status" value="1"/>
</dbReference>
<evidence type="ECO:0000256" key="1">
    <source>
        <dbReference type="ARBA" id="ARBA00022553"/>
    </source>
</evidence>
<dbReference type="CDD" id="cd02440">
    <property type="entry name" value="AdoMet_MTases"/>
    <property type="match status" value="1"/>
</dbReference>
<dbReference type="PANTHER" id="PTHR32183:SF11">
    <property type="entry name" value="THIOL METHYLTRANSFERASE 2-RELATED"/>
    <property type="match status" value="1"/>
</dbReference>
<protein>
    <submittedName>
        <fullName evidence="5">Thiopurine S-methyltransferase family protein</fullName>
    </submittedName>
</protein>
<dbReference type="PATRIC" id="fig|279058.17.peg.677"/>
<dbReference type="AlphaFoldDB" id="A0A127QF29"/>
<gene>
    <name evidence="5" type="ORF">CAter282_0626</name>
</gene>
<evidence type="ECO:0000256" key="2">
    <source>
        <dbReference type="ARBA" id="ARBA00022603"/>
    </source>
</evidence>
<keyword evidence="3 5" id="KW-0808">Transferase</keyword>
<dbReference type="RefSeq" id="WP_061532218.1">
    <property type="nucleotide sequence ID" value="NZ_CP013233.1"/>
</dbReference>
<dbReference type="SUPFAM" id="SSF53335">
    <property type="entry name" value="S-adenosyl-L-methionine-dependent methyltransferases"/>
    <property type="match status" value="1"/>
</dbReference>
<accession>A0A127QF29</accession>
<keyword evidence="6" id="KW-1185">Reference proteome</keyword>
<dbReference type="Proteomes" id="UP000071778">
    <property type="component" value="Chromosome"/>
</dbReference>
<reference evidence="5 6" key="1">
    <citation type="submission" date="2015-11" db="EMBL/GenBank/DDBJ databases">
        <title>Exploring the genomic traits of fungus-feeding bacterial genus Collimonas.</title>
        <authorList>
            <person name="Song C."/>
            <person name="Schmidt R."/>
            <person name="de Jager V."/>
            <person name="Krzyzanowska D."/>
            <person name="Jongedijk E."/>
            <person name="Cankar K."/>
            <person name="Beekwilder J."/>
            <person name="van Veen A."/>
            <person name="de Boer W."/>
            <person name="van Veen J.A."/>
            <person name="Garbeva P."/>
        </authorList>
    </citation>
    <scope>NUCLEOTIDE SEQUENCE [LARGE SCALE GENOMIC DNA]</scope>
    <source>
        <strain evidence="5 6">Ter282</strain>
    </source>
</reference>
<evidence type="ECO:0000313" key="5">
    <source>
        <dbReference type="EMBL" id="AMP08435.1"/>
    </source>
</evidence>
<dbReference type="OrthoDB" id="9778208at2"/>
<evidence type="ECO:0000256" key="4">
    <source>
        <dbReference type="ARBA" id="ARBA00022691"/>
    </source>
</evidence>
<keyword evidence="1" id="KW-0597">Phosphoprotein</keyword>
<dbReference type="InterPro" id="IPR008854">
    <property type="entry name" value="TPMT"/>
</dbReference>
<dbReference type="GO" id="GO:0032259">
    <property type="term" value="P:methylation"/>
    <property type="evidence" value="ECO:0007669"/>
    <property type="project" value="UniProtKB-KW"/>
</dbReference>
<keyword evidence="2 5" id="KW-0489">Methyltransferase</keyword>
<sequence length="204" mass="22709">MAKPDRIPKFASRDPSQPDFWSERFEQDFMPWDSGGVPQALQQYLARSAPVPTLIPGCGSGYEVACLSAAGWDVAAIDFSEAAVSAARKVLGPWSGRVLQADFFTYQPPQPLGLIYERAFLCALPPARRAEIASRWAELLPPGAALAGFFFFDDAPKGPPFGISRPELERLLHADFELVDEREVSDSIPVFAGKERWLEWRRRP</sequence>
<evidence type="ECO:0000313" key="6">
    <source>
        <dbReference type="Proteomes" id="UP000071778"/>
    </source>
</evidence>
<proteinExistence type="predicted"/>
<dbReference type="PROSITE" id="PS51585">
    <property type="entry name" value="SAM_MT_TPMT"/>
    <property type="match status" value="1"/>
</dbReference>
<dbReference type="InterPro" id="IPR029063">
    <property type="entry name" value="SAM-dependent_MTases_sf"/>
</dbReference>
<organism evidence="5 6">
    <name type="scientific">Collimonas arenae</name>
    <dbReference type="NCBI Taxonomy" id="279058"/>
    <lineage>
        <taxon>Bacteria</taxon>
        <taxon>Pseudomonadati</taxon>
        <taxon>Pseudomonadota</taxon>
        <taxon>Betaproteobacteria</taxon>
        <taxon>Burkholderiales</taxon>
        <taxon>Oxalobacteraceae</taxon>
        <taxon>Collimonas</taxon>
    </lineage>
</organism>
<dbReference type="GO" id="GO:0008757">
    <property type="term" value="F:S-adenosylmethionine-dependent methyltransferase activity"/>
    <property type="evidence" value="ECO:0007669"/>
    <property type="project" value="InterPro"/>
</dbReference>
<dbReference type="EMBL" id="CP013235">
    <property type="protein sequence ID" value="AMP08435.1"/>
    <property type="molecule type" value="Genomic_DNA"/>
</dbReference>